<name>A0AAU8GA65_9CHLR</name>
<dbReference type="Gene3D" id="3.30.470.20">
    <property type="entry name" value="ATP-grasp fold, B domain"/>
    <property type="match status" value="1"/>
</dbReference>
<evidence type="ECO:0000256" key="1">
    <source>
        <dbReference type="ARBA" id="ARBA00010871"/>
    </source>
</evidence>
<evidence type="ECO:0000313" key="5">
    <source>
        <dbReference type="EMBL" id="XCH33213.1"/>
    </source>
</evidence>
<dbReference type="SUPFAM" id="SSF56059">
    <property type="entry name" value="Glutathione synthetase ATP-binding domain-like"/>
    <property type="match status" value="1"/>
</dbReference>
<protein>
    <submittedName>
        <fullName evidence="5">ATP-grasp domain-containing protein</fullName>
    </submittedName>
</protein>
<dbReference type="Gene3D" id="3.30.1490.20">
    <property type="entry name" value="ATP-grasp fold, A domain"/>
    <property type="match status" value="1"/>
</dbReference>
<evidence type="ECO:0000259" key="4">
    <source>
        <dbReference type="PROSITE" id="PS50975"/>
    </source>
</evidence>
<proteinExistence type="inferred from homology"/>
<feature type="domain" description="ATP-grasp" evidence="4">
    <location>
        <begin position="82"/>
        <end position="290"/>
    </location>
</feature>
<organism evidence="5">
    <name type="scientific">Dehalogenimonas sp. 4OHTPN</name>
    <dbReference type="NCBI Taxonomy" id="3166643"/>
    <lineage>
        <taxon>Bacteria</taxon>
        <taxon>Bacillati</taxon>
        <taxon>Chloroflexota</taxon>
        <taxon>Dehalococcoidia</taxon>
        <taxon>Dehalococcoidales</taxon>
        <taxon>Dehalococcoidaceae</taxon>
        <taxon>Dehalogenimonas</taxon>
    </lineage>
</organism>
<dbReference type="EMBL" id="CP159307">
    <property type="protein sequence ID" value="XCH33213.1"/>
    <property type="molecule type" value="Genomic_DNA"/>
</dbReference>
<dbReference type="InterPro" id="IPR013815">
    <property type="entry name" value="ATP_grasp_subdomain_1"/>
</dbReference>
<gene>
    <name evidence="5" type="ORF">ABV300_08685</name>
</gene>
<dbReference type="Pfam" id="PF07478">
    <property type="entry name" value="Dala_Dala_lig_C"/>
    <property type="match status" value="1"/>
</dbReference>
<evidence type="ECO:0000256" key="2">
    <source>
        <dbReference type="ARBA" id="ARBA00022598"/>
    </source>
</evidence>
<keyword evidence="3" id="KW-0067">ATP-binding</keyword>
<dbReference type="GO" id="GO:0005524">
    <property type="term" value="F:ATP binding"/>
    <property type="evidence" value="ECO:0007669"/>
    <property type="project" value="UniProtKB-UniRule"/>
</dbReference>
<dbReference type="InterPro" id="IPR011095">
    <property type="entry name" value="Dala_Dala_lig_C"/>
</dbReference>
<dbReference type="PROSITE" id="PS50975">
    <property type="entry name" value="ATP_GRASP"/>
    <property type="match status" value="1"/>
</dbReference>
<dbReference type="RefSeq" id="WP_353714457.1">
    <property type="nucleotide sequence ID" value="NZ_CP159307.1"/>
</dbReference>
<keyword evidence="3" id="KW-0547">Nucleotide-binding</keyword>
<reference evidence="5" key="1">
    <citation type="submission" date="2024-06" db="EMBL/GenBank/DDBJ databases">
        <title>A Novel Isolate, Dehalogenimonas sp. Strain 4OHTPN, Dechlorinates Aromatic 4 Hydroxy chlorothalonil by a Novel Reductive Dehalogenase.</title>
        <authorList>
            <person name="Liu G."/>
        </authorList>
    </citation>
    <scope>NUCLEOTIDE SEQUENCE</scope>
    <source>
        <strain evidence="5">4OHTPN</strain>
    </source>
</reference>
<sequence length="302" mass="33789">MVKALAEAGCGPVPVPVTHADLETKLKDFSPLDHIVLNWCEGLPGVPHSEWLVAAQLERSGFTFTGASAASLALAQDKRSIKRLLDEKALPTPVWQAFTTASAVCWQRFPAIVKPSAEHCSEGIDRDAVCLNEAELKARVEYIVERYRQPVLVEEFIDGREFHVSLWGNHKIDVLPPAEMEFSMFNDQHDRICSYEAKFVPDSISYQNIRTILPAVLSEEEAAELDRVCRSAYTVTGCRDYARIDLRMKDGVFYIIDVNPNCDISPDTSTIMAAEHIGCSYGDFGRRMIELAAQRLPWKGMP</sequence>
<dbReference type="PANTHER" id="PTHR23132">
    <property type="entry name" value="D-ALANINE--D-ALANINE LIGASE"/>
    <property type="match status" value="1"/>
</dbReference>
<keyword evidence="2" id="KW-0436">Ligase</keyword>
<evidence type="ECO:0000256" key="3">
    <source>
        <dbReference type="PROSITE-ProRule" id="PRU00409"/>
    </source>
</evidence>
<dbReference type="InterPro" id="IPR011761">
    <property type="entry name" value="ATP-grasp"/>
</dbReference>
<dbReference type="AlphaFoldDB" id="A0AAU8GA65"/>
<dbReference type="PANTHER" id="PTHR23132:SF23">
    <property type="entry name" value="D-ALANINE--D-ALANINE LIGASE B"/>
    <property type="match status" value="1"/>
</dbReference>
<dbReference type="GO" id="GO:0046872">
    <property type="term" value="F:metal ion binding"/>
    <property type="evidence" value="ECO:0007669"/>
    <property type="project" value="InterPro"/>
</dbReference>
<dbReference type="GO" id="GO:0008716">
    <property type="term" value="F:D-alanine-D-alanine ligase activity"/>
    <property type="evidence" value="ECO:0007669"/>
    <property type="project" value="InterPro"/>
</dbReference>
<accession>A0AAU8GA65</accession>
<comment type="similarity">
    <text evidence="1">Belongs to the D-alanine--D-alanine ligase family.</text>
</comment>